<accession>A0A7D4Q198</accession>
<reference evidence="2 3" key="1">
    <citation type="submission" date="2020-05" db="EMBL/GenBank/DDBJ databases">
        <title>Mucilaginibacter mali sp. nov.</title>
        <authorList>
            <person name="Kim H.S."/>
            <person name="Lee K.C."/>
            <person name="Suh M.K."/>
            <person name="Kim J.-S."/>
            <person name="Han K.-I."/>
            <person name="Eom M.K."/>
            <person name="Shin Y.K."/>
            <person name="Lee J.-S."/>
        </authorList>
    </citation>
    <scope>NUCLEOTIDE SEQUENCE [LARGE SCALE GENOMIC DNA]</scope>
    <source>
        <strain evidence="2 3">G2-14</strain>
    </source>
</reference>
<organism evidence="2 3">
    <name type="scientific">Mucilaginibacter mali</name>
    <dbReference type="NCBI Taxonomy" id="2740462"/>
    <lineage>
        <taxon>Bacteria</taxon>
        <taxon>Pseudomonadati</taxon>
        <taxon>Bacteroidota</taxon>
        <taxon>Sphingobacteriia</taxon>
        <taxon>Sphingobacteriales</taxon>
        <taxon>Sphingobacteriaceae</taxon>
        <taxon>Mucilaginibacter</taxon>
    </lineage>
</organism>
<evidence type="ECO:0000313" key="3">
    <source>
        <dbReference type="Proteomes" id="UP000505355"/>
    </source>
</evidence>
<keyword evidence="2" id="KW-0808">Transferase</keyword>
<dbReference type="CDD" id="cd03802">
    <property type="entry name" value="GT4_AviGT4-like"/>
    <property type="match status" value="1"/>
</dbReference>
<evidence type="ECO:0000259" key="1">
    <source>
        <dbReference type="Pfam" id="PF00534"/>
    </source>
</evidence>
<name>A0A7D4Q198_9SPHI</name>
<dbReference type="Proteomes" id="UP000505355">
    <property type="component" value="Chromosome"/>
</dbReference>
<keyword evidence="3" id="KW-1185">Reference proteome</keyword>
<protein>
    <submittedName>
        <fullName evidence="2">Glycosyltransferase family 4 protein</fullName>
    </submittedName>
</protein>
<dbReference type="SUPFAM" id="SSF53756">
    <property type="entry name" value="UDP-Glycosyltransferase/glycogen phosphorylase"/>
    <property type="match status" value="1"/>
</dbReference>
<dbReference type="InterPro" id="IPR001296">
    <property type="entry name" value="Glyco_trans_1"/>
</dbReference>
<sequence>MKILLIMDPGISVPPKFYGGHERLVYLFAEEYTRMGHEVTLLAGPDSYCSGRTVTFGINSLQRPKTQKWRETFFAWKYLLKNHRAFDVVHNFGRLVYLLPVLNAKVAKIMTYGRRVSARNIRYINRLPSKNMVFTACSNYCVSTGNVAGRWETVYNTINFNDYQLVQEVPGDAPLMFLGRLDKIKGVHLAIQAAKASGQQLIIAGNVSHTADNYQYYKTEIEPHIDGERVKYVGELNDTDKNTYLGKAKALLFPIQWDEPFGMVMIEAMACGTPVIAFNRGSVPEVITDNVNGFIVNDVQEMTAAISKISGIDRNKCRASAYDRFNLPLIAKNYLNLVNEPKT</sequence>
<evidence type="ECO:0000313" key="2">
    <source>
        <dbReference type="EMBL" id="QKJ30446.1"/>
    </source>
</evidence>
<gene>
    <name evidence="2" type="ORF">HQ865_11990</name>
</gene>
<dbReference type="Gene3D" id="3.40.50.2000">
    <property type="entry name" value="Glycogen Phosphorylase B"/>
    <property type="match status" value="2"/>
</dbReference>
<dbReference type="Pfam" id="PF00534">
    <property type="entry name" value="Glycos_transf_1"/>
    <property type="match status" value="1"/>
</dbReference>
<dbReference type="GO" id="GO:0016757">
    <property type="term" value="F:glycosyltransferase activity"/>
    <property type="evidence" value="ECO:0007669"/>
    <property type="project" value="InterPro"/>
</dbReference>
<dbReference type="PANTHER" id="PTHR12526">
    <property type="entry name" value="GLYCOSYLTRANSFERASE"/>
    <property type="match status" value="1"/>
</dbReference>
<dbReference type="AlphaFoldDB" id="A0A7D4Q198"/>
<dbReference type="KEGG" id="mmab:HQ865_11990"/>
<dbReference type="EMBL" id="CP054139">
    <property type="protein sequence ID" value="QKJ30446.1"/>
    <property type="molecule type" value="Genomic_DNA"/>
</dbReference>
<dbReference type="RefSeq" id="WP_173415121.1">
    <property type="nucleotide sequence ID" value="NZ_CP054139.1"/>
</dbReference>
<dbReference type="PANTHER" id="PTHR12526:SF595">
    <property type="entry name" value="BLL5217 PROTEIN"/>
    <property type="match status" value="1"/>
</dbReference>
<feature type="domain" description="Glycosyl transferase family 1" evidence="1">
    <location>
        <begin position="175"/>
        <end position="309"/>
    </location>
</feature>
<proteinExistence type="predicted"/>